<comment type="caution">
    <text evidence="1">The sequence shown here is derived from an EMBL/GenBank/DDBJ whole genome shotgun (WGS) entry which is preliminary data.</text>
</comment>
<organism evidence="1 2">
    <name type="scientific">Zhihengliuella alba</name>
    <dbReference type="NCBI Taxonomy" id="547018"/>
    <lineage>
        <taxon>Bacteria</taxon>
        <taxon>Bacillati</taxon>
        <taxon>Actinomycetota</taxon>
        <taxon>Actinomycetes</taxon>
        <taxon>Micrococcales</taxon>
        <taxon>Micrococcaceae</taxon>
        <taxon>Zhihengliuella</taxon>
    </lineage>
</organism>
<evidence type="ECO:0000313" key="1">
    <source>
        <dbReference type="EMBL" id="GAA3697124.1"/>
    </source>
</evidence>
<protein>
    <recommendedName>
        <fullName evidence="3">DivIVA domain-containing protein</fullName>
    </recommendedName>
</protein>
<dbReference type="EMBL" id="BAABCJ010000001">
    <property type="protein sequence ID" value="GAA3697124.1"/>
    <property type="molecule type" value="Genomic_DNA"/>
</dbReference>
<dbReference type="NCBIfam" id="TIGR03544">
    <property type="entry name" value="DivI1A_domain"/>
    <property type="match status" value="1"/>
</dbReference>
<evidence type="ECO:0000313" key="2">
    <source>
        <dbReference type="Proteomes" id="UP001501536"/>
    </source>
</evidence>
<dbReference type="Proteomes" id="UP001501536">
    <property type="component" value="Unassembled WGS sequence"/>
</dbReference>
<dbReference type="InterPro" id="IPR019933">
    <property type="entry name" value="DivIVA_domain"/>
</dbReference>
<evidence type="ECO:0008006" key="3">
    <source>
        <dbReference type="Google" id="ProtNLM"/>
    </source>
</evidence>
<keyword evidence="2" id="KW-1185">Reference proteome</keyword>
<gene>
    <name evidence="1" type="ORF">GCM10022377_07520</name>
</gene>
<accession>A0ABP7CVK6</accession>
<sequence>MAYALLFLAVLVLGATALLVFGRGRAAAAAGAGLDEAPTSLPPVFLPERPREADIRAVRFSLGFRGYRCDQVDDVLDALSGEIERLNACLESERNRCD</sequence>
<dbReference type="RefSeq" id="WP_344880169.1">
    <property type="nucleotide sequence ID" value="NZ_BAABCJ010000001.1"/>
</dbReference>
<name>A0ABP7CVK6_9MICC</name>
<proteinExistence type="predicted"/>
<dbReference type="Gene3D" id="6.10.250.660">
    <property type="match status" value="1"/>
</dbReference>
<reference evidence="2" key="1">
    <citation type="journal article" date="2019" name="Int. J. Syst. Evol. Microbiol.">
        <title>The Global Catalogue of Microorganisms (GCM) 10K type strain sequencing project: providing services to taxonomists for standard genome sequencing and annotation.</title>
        <authorList>
            <consortium name="The Broad Institute Genomics Platform"/>
            <consortium name="The Broad Institute Genome Sequencing Center for Infectious Disease"/>
            <person name="Wu L."/>
            <person name="Ma J."/>
        </authorList>
    </citation>
    <scope>NUCLEOTIDE SEQUENCE [LARGE SCALE GENOMIC DNA]</scope>
    <source>
        <strain evidence="2">JCM 16961</strain>
    </source>
</reference>